<feature type="transmembrane region" description="Helical" evidence="1">
    <location>
        <begin position="96"/>
        <end position="118"/>
    </location>
</feature>
<sequence length="411" mass="48445">MLLSLFLILYFLFHLNKKYWWYLPSNHFFLINSISLLNCYYLIYDSKTKYYDLFSTNIFYSCILIISIVSSINININKLKKKSEVDFRSMSVFTNIFASLNFVLFIIFCLNIDFKLIFKNNEYLLMVNSEKMGISNELLSMYHKSLILNGMISLFLFGSSDKMNLTLQKKIMLLLTGLFSFIFNLGANSRASGLILASLFLSVMLFRKHTLAKYIILTILIFGVLLSYTVVIYGRGVDLQGIGQILLNINDMKYSNVFDDNFIIGNVFAGAWTFYEADRFNDFYPEMYKILSFSPFPSSIDHFTDYIKYEKRLHEYIPYGANSEIYKFGLMYIGLYFFLLYVILRQMNKSLIHNKLVGYLLCAPGYFYFIANQQYPLRNYFRFFLLSGLLCFVYNNYQKLRKHEGAIFRRN</sequence>
<evidence type="ECO:0000313" key="3">
    <source>
        <dbReference type="Proteomes" id="UP000238375"/>
    </source>
</evidence>
<organism evidence="2 3">
    <name type="scientific">Spirosoma oryzae</name>
    <dbReference type="NCBI Taxonomy" id="1469603"/>
    <lineage>
        <taxon>Bacteria</taxon>
        <taxon>Pseudomonadati</taxon>
        <taxon>Bacteroidota</taxon>
        <taxon>Cytophagia</taxon>
        <taxon>Cytophagales</taxon>
        <taxon>Cytophagaceae</taxon>
        <taxon>Spirosoma</taxon>
    </lineage>
</organism>
<feature type="transmembrane region" description="Helical" evidence="1">
    <location>
        <begin position="56"/>
        <end position="76"/>
    </location>
</feature>
<keyword evidence="1" id="KW-0812">Transmembrane</keyword>
<keyword evidence="3" id="KW-1185">Reference proteome</keyword>
<feature type="transmembrane region" description="Helical" evidence="1">
    <location>
        <begin position="27"/>
        <end position="44"/>
    </location>
</feature>
<keyword evidence="1" id="KW-1133">Transmembrane helix</keyword>
<evidence type="ECO:0000256" key="1">
    <source>
        <dbReference type="SAM" id="Phobius"/>
    </source>
</evidence>
<dbReference type="EMBL" id="PVTE01000003">
    <property type="protein sequence ID" value="PRY44174.1"/>
    <property type="molecule type" value="Genomic_DNA"/>
</dbReference>
<feature type="transmembrane region" description="Helical" evidence="1">
    <location>
        <begin position="139"/>
        <end position="158"/>
    </location>
</feature>
<dbReference type="AlphaFoldDB" id="A0A2T0TEW7"/>
<accession>A0A2T0TEW7</accession>
<gene>
    <name evidence="2" type="ORF">CLV58_103143</name>
</gene>
<feature type="transmembrane region" description="Helical" evidence="1">
    <location>
        <begin position="325"/>
        <end position="344"/>
    </location>
</feature>
<keyword evidence="1" id="KW-0472">Membrane</keyword>
<name>A0A2T0TEW7_9BACT</name>
<evidence type="ECO:0000313" key="2">
    <source>
        <dbReference type="EMBL" id="PRY44174.1"/>
    </source>
</evidence>
<proteinExistence type="predicted"/>
<feature type="transmembrane region" description="Helical" evidence="1">
    <location>
        <begin position="178"/>
        <end position="202"/>
    </location>
</feature>
<feature type="transmembrane region" description="Helical" evidence="1">
    <location>
        <begin position="356"/>
        <end position="374"/>
    </location>
</feature>
<protein>
    <recommendedName>
        <fullName evidence="4">Oligosaccharide repeat unit polymerase</fullName>
    </recommendedName>
</protein>
<evidence type="ECO:0008006" key="4">
    <source>
        <dbReference type="Google" id="ProtNLM"/>
    </source>
</evidence>
<feature type="transmembrane region" description="Helical" evidence="1">
    <location>
        <begin position="380"/>
        <end position="397"/>
    </location>
</feature>
<feature type="transmembrane region" description="Helical" evidence="1">
    <location>
        <begin position="214"/>
        <end position="234"/>
    </location>
</feature>
<reference evidence="2 3" key="1">
    <citation type="submission" date="2018-03" db="EMBL/GenBank/DDBJ databases">
        <title>Genomic Encyclopedia of Archaeal and Bacterial Type Strains, Phase II (KMG-II): from individual species to whole genera.</title>
        <authorList>
            <person name="Goeker M."/>
        </authorList>
    </citation>
    <scope>NUCLEOTIDE SEQUENCE [LARGE SCALE GENOMIC DNA]</scope>
    <source>
        <strain evidence="2 3">DSM 28354</strain>
    </source>
</reference>
<comment type="caution">
    <text evidence="2">The sequence shown here is derived from an EMBL/GenBank/DDBJ whole genome shotgun (WGS) entry which is preliminary data.</text>
</comment>
<dbReference type="Proteomes" id="UP000238375">
    <property type="component" value="Unassembled WGS sequence"/>
</dbReference>